<dbReference type="AlphaFoldDB" id="A0A6A5VYF2"/>
<protein>
    <submittedName>
        <fullName evidence="1">Uncharacterized protein</fullName>
    </submittedName>
</protein>
<dbReference type="Proteomes" id="UP000799779">
    <property type="component" value="Unassembled WGS sequence"/>
</dbReference>
<gene>
    <name evidence="1" type="ORF">P154DRAFT_31352</name>
</gene>
<sequence>MPRCDKHPNSAFPLSLCFMLASPPPRRHLNAHGSFPMAGPLPVLPPSPPPTTSKLQAPFTGQVTSMTSNAILLQLSNIAPMNKTLLSHRQHQLRIPASINIFPQFPSFFSLLHHGTSCTCPASIGSRSLPRETHIRYYGKSGCSLGSETYPTTARGRRAGTTHSGELLNGAVLFPGNRREEETLGTHYKAPGGAEG</sequence>
<reference evidence="1" key="1">
    <citation type="journal article" date="2020" name="Stud. Mycol.">
        <title>101 Dothideomycetes genomes: a test case for predicting lifestyles and emergence of pathogens.</title>
        <authorList>
            <person name="Haridas S."/>
            <person name="Albert R."/>
            <person name="Binder M."/>
            <person name="Bloem J."/>
            <person name="Labutti K."/>
            <person name="Salamov A."/>
            <person name="Andreopoulos B."/>
            <person name="Baker S."/>
            <person name="Barry K."/>
            <person name="Bills G."/>
            <person name="Bluhm B."/>
            <person name="Cannon C."/>
            <person name="Castanera R."/>
            <person name="Culley D."/>
            <person name="Daum C."/>
            <person name="Ezra D."/>
            <person name="Gonzalez J."/>
            <person name="Henrissat B."/>
            <person name="Kuo A."/>
            <person name="Liang C."/>
            <person name="Lipzen A."/>
            <person name="Lutzoni F."/>
            <person name="Magnuson J."/>
            <person name="Mondo S."/>
            <person name="Nolan M."/>
            <person name="Ohm R."/>
            <person name="Pangilinan J."/>
            <person name="Park H.-J."/>
            <person name="Ramirez L."/>
            <person name="Alfaro M."/>
            <person name="Sun H."/>
            <person name="Tritt A."/>
            <person name="Yoshinaga Y."/>
            <person name="Zwiers L.-H."/>
            <person name="Turgeon B."/>
            <person name="Goodwin S."/>
            <person name="Spatafora J."/>
            <person name="Crous P."/>
            <person name="Grigoriev I."/>
        </authorList>
    </citation>
    <scope>NUCLEOTIDE SEQUENCE</scope>
    <source>
        <strain evidence="1">CBS 123094</strain>
    </source>
</reference>
<evidence type="ECO:0000313" key="1">
    <source>
        <dbReference type="EMBL" id="KAF1994430.1"/>
    </source>
</evidence>
<dbReference type="EMBL" id="ML977660">
    <property type="protein sequence ID" value="KAF1994430.1"/>
    <property type="molecule type" value="Genomic_DNA"/>
</dbReference>
<evidence type="ECO:0000313" key="2">
    <source>
        <dbReference type="Proteomes" id="UP000799779"/>
    </source>
</evidence>
<proteinExistence type="predicted"/>
<keyword evidence="2" id="KW-1185">Reference proteome</keyword>
<name>A0A6A5VYF2_9PLEO</name>
<organism evidence="1 2">
    <name type="scientific">Amniculicola lignicola CBS 123094</name>
    <dbReference type="NCBI Taxonomy" id="1392246"/>
    <lineage>
        <taxon>Eukaryota</taxon>
        <taxon>Fungi</taxon>
        <taxon>Dikarya</taxon>
        <taxon>Ascomycota</taxon>
        <taxon>Pezizomycotina</taxon>
        <taxon>Dothideomycetes</taxon>
        <taxon>Pleosporomycetidae</taxon>
        <taxon>Pleosporales</taxon>
        <taxon>Amniculicolaceae</taxon>
        <taxon>Amniculicola</taxon>
    </lineage>
</organism>
<accession>A0A6A5VYF2</accession>